<dbReference type="InParanoid" id="A0A0D0AT75"/>
<evidence type="ECO:0000256" key="1">
    <source>
        <dbReference type="ARBA" id="ARBA00022574"/>
    </source>
</evidence>
<gene>
    <name evidence="4" type="ORF">CY34DRAFT_85826</name>
</gene>
<dbReference type="InterPro" id="IPR019775">
    <property type="entry name" value="WD40_repeat_CS"/>
</dbReference>
<protein>
    <recommendedName>
        <fullName evidence="6">WD40 repeat-like protein</fullName>
    </recommendedName>
</protein>
<dbReference type="HOGENOM" id="CLU_1082490_0_0_1"/>
<organism evidence="4 5">
    <name type="scientific">Suillus luteus UH-Slu-Lm8-n1</name>
    <dbReference type="NCBI Taxonomy" id="930992"/>
    <lineage>
        <taxon>Eukaryota</taxon>
        <taxon>Fungi</taxon>
        <taxon>Dikarya</taxon>
        <taxon>Basidiomycota</taxon>
        <taxon>Agaricomycotina</taxon>
        <taxon>Agaricomycetes</taxon>
        <taxon>Agaricomycetidae</taxon>
        <taxon>Boletales</taxon>
        <taxon>Suillineae</taxon>
        <taxon>Suillaceae</taxon>
        <taxon>Suillus</taxon>
    </lineage>
</organism>
<dbReference type="Gene3D" id="2.130.10.10">
    <property type="entry name" value="YVTN repeat-like/Quinoprotein amine dehydrogenase"/>
    <property type="match status" value="2"/>
</dbReference>
<evidence type="ECO:0000313" key="4">
    <source>
        <dbReference type="EMBL" id="KIK41204.1"/>
    </source>
</evidence>
<accession>A0A0D0AT75</accession>
<dbReference type="PROSITE" id="PS50294">
    <property type="entry name" value="WD_REPEATS_REGION"/>
    <property type="match status" value="1"/>
</dbReference>
<dbReference type="Proteomes" id="UP000054485">
    <property type="component" value="Unassembled WGS sequence"/>
</dbReference>
<reference evidence="5" key="2">
    <citation type="submission" date="2015-01" db="EMBL/GenBank/DDBJ databases">
        <title>Evolutionary Origins and Diversification of the Mycorrhizal Mutualists.</title>
        <authorList>
            <consortium name="DOE Joint Genome Institute"/>
            <consortium name="Mycorrhizal Genomics Consortium"/>
            <person name="Kohler A."/>
            <person name="Kuo A."/>
            <person name="Nagy L.G."/>
            <person name="Floudas D."/>
            <person name="Copeland A."/>
            <person name="Barry K.W."/>
            <person name="Cichocki N."/>
            <person name="Veneault-Fourrey C."/>
            <person name="LaButti K."/>
            <person name="Lindquist E.A."/>
            <person name="Lipzen A."/>
            <person name="Lundell T."/>
            <person name="Morin E."/>
            <person name="Murat C."/>
            <person name="Riley R."/>
            <person name="Ohm R."/>
            <person name="Sun H."/>
            <person name="Tunlid A."/>
            <person name="Henrissat B."/>
            <person name="Grigoriev I.V."/>
            <person name="Hibbett D.S."/>
            <person name="Martin F."/>
        </authorList>
    </citation>
    <scope>NUCLEOTIDE SEQUENCE [LARGE SCALE GENOMIC DNA]</scope>
    <source>
        <strain evidence="5">UH-Slu-Lm8-n1</strain>
    </source>
</reference>
<evidence type="ECO:0000313" key="5">
    <source>
        <dbReference type="Proteomes" id="UP000054485"/>
    </source>
</evidence>
<reference evidence="4 5" key="1">
    <citation type="submission" date="2014-04" db="EMBL/GenBank/DDBJ databases">
        <authorList>
            <consortium name="DOE Joint Genome Institute"/>
            <person name="Kuo A."/>
            <person name="Ruytinx J."/>
            <person name="Rineau F."/>
            <person name="Colpaert J."/>
            <person name="Kohler A."/>
            <person name="Nagy L.G."/>
            <person name="Floudas D."/>
            <person name="Copeland A."/>
            <person name="Barry K.W."/>
            <person name="Cichocki N."/>
            <person name="Veneault-Fourrey C."/>
            <person name="LaButti K."/>
            <person name="Lindquist E.A."/>
            <person name="Lipzen A."/>
            <person name="Lundell T."/>
            <person name="Morin E."/>
            <person name="Murat C."/>
            <person name="Sun H."/>
            <person name="Tunlid A."/>
            <person name="Henrissat B."/>
            <person name="Grigoriev I.V."/>
            <person name="Hibbett D.S."/>
            <person name="Martin F."/>
            <person name="Nordberg H.P."/>
            <person name="Cantor M.N."/>
            <person name="Hua S.X."/>
        </authorList>
    </citation>
    <scope>NUCLEOTIDE SEQUENCE [LARGE SCALE GENOMIC DNA]</scope>
    <source>
        <strain evidence="4 5">UH-Slu-Lm8-n1</strain>
    </source>
</reference>
<dbReference type="OrthoDB" id="2664677at2759"/>
<proteinExistence type="predicted"/>
<dbReference type="InterPro" id="IPR015943">
    <property type="entry name" value="WD40/YVTN_repeat-like_dom_sf"/>
</dbReference>
<dbReference type="InterPro" id="IPR020472">
    <property type="entry name" value="WD40_PAC1"/>
</dbReference>
<dbReference type="EMBL" id="KN835276">
    <property type="protein sequence ID" value="KIK41204.1"/>
    <property type="molecule type" value="Genomic_DNA"/>
</dbReference>
<dbReference type="PROSITE" id="PS00678">
    <property type="entry name" value="WD_REPEATS_1"/>
    <property type="match status" value="1"/>
</dbReference>
<dbReference type="PROSITE" id="PS50082">
    <property type="entry name" value="WD_REPEATS_2"/>
    <property type="match status" value="3"/>
</dbReference>
<dbReference type="InterPro" id="IPR036322">
    <property type="entry name" value="WD40_repeat_dom_sf"/>
</dbReference>
<keyword evidence="1 3" id="KW-0853">WD repeat</keyword>
<name>A0A0D0AT75_9AGAM</name>
<keyword evidence="2" id="KW-0677">Repeat</keyword>
<feature type="repeat" description="WD" evidence="3">
    <location>
        <begin position="116"/>
        <end position="157"/>
    </location>
</feature>
<dbReference type="SMART" id="SM00320">
    <property type="entry name" value="WD40"/>
    <property type="match status" value="4"/>
</dbReference>
<sequence length="257" mass="28506">MLASGSADRTVILWDTSTWQRNGQPILCGSLIYCIRFSPTGQLGVATVEDIQIWDLDRRERLAQFKGHYDFNNAASLGLTWTPDGSHLISAGDDDDPVIRTWDTSTWKQAGDPWIGHDENDDINHIISNSEGTLLASASDDCTVRLWRFHTGTEVARFKHLHPVLCVAFSVDGRSIFSGGYDKKISQWEIPEDVLAVAQSDSLARAKNEVTTPNCDYIHAQVFSFQGCSGQRQCAFFNPTCDIYSDSRPGEAPAQCT</sequence>
<dbReference type="PANTHER" id="PTHR22847:SF637">
    <property type="entry name" value="WD REPEAT DOMAIN 5B"/>
    <property type="match status" value="1"/>
</dbReference>
<dbReference type="PANTHER" id="PTHR22847">
    <property type="entry name" value="WD40 REPEAT PROTEIN"/>
    <property type="match status" value="1"/>
</dbReference>
<evidence type="ECO:0000256" key="3">
    <source>
        <dbReference type="PROSITE-ProRule" id="PRU00221"/>
    </source>
</evidence>
<feature type="repeat" description="WD" evidence="3">
    <location>
        <begin position="157"/>
        <end position="190"/>
    </location>
</feature>
<keyword evidence="5" id="KW-1185">Reference proteome</keyword>
<dbReference type="SUPFAM" id="SSF50978">
    <property type="entry name" value="WD40 repeat-like"/>
    <property type="match status" value="1"/>
</dbReference>
<dbReference type="AlphaFoldDB" id="A0A0D0AT75"/>
<dbReference type="STRING" id="930992.A0A0D0AT75"/>
<dbReference type="PRINTS" id="PR00320">
    <property type="entry name" value="GPROTEINBRPT"/>
</dbReference>
<evidence type="ECO:0000256" key="2">
    <source>
        <dbReference type="ARBA" id="ARBA00022737"/>
    </source>
</evidence>
<evidence type="ECO:0008006" key="6">
    <source>
        <dbReference type="Google" id="ProtNLM"/>
    </source>
</evidence>
<feature type="repeat" description="WD" evidence="3">
    <location>
        <begin position="1"/>
        <end position="18"/>
    </location>
</feature>
<dbReference type="Pfam" id="PF00400">
    <property type="entry name" value="WD40"/>
    <property type="match status" value="4"/>
</dbReference>
<dbReference type="InterPro" id="IPR001680">
    <property type="entry name" value="WD40_rpt"/>
</dbReference>
<dbReference type="GO" id="GO:1990234">
    <property type="term" value="C:transferase complex"/>
    <property type="evidence" value="ECO:0007669"/>
    <property type="project" value="UniProtKB-ARBA"/>
</dbReference>